<dbReference type="GO" id="GO:0004674">
    <property type="term" value="F:protein serine/threonine kinase activity"/>
    <property type="evidence" value="ECO:0007669"/>
    <property type="project" value="UniProtKB-KW"/>
</dbReference>
<keyword evidence="4" id="KW-0418">Kinase</keyword>
<feature type="region of interest" description="Disordered" evidence="2">
    <location>
        <begin position="1"/>
        <end position="37"/>
    </location>
</feature>
<dbReference type="RefSeq" id="WP_093260317.1">
    <property type="nucleotide sequence ID" value="NZ_FNKK01000002.1"/>
</dbReference>
<dbReference type="InterPro" id="IPR003594">
    <property type="entry name" value="HATPase_dom"/>
</dbReference>
<feature type="domain" description="Histidine kinase/HSP90-like ATPase" evidence="3">
    <location>
        <begin position="48"/>
        <end position="157"/>
    </location>
</feature>
<dbReference type="PANTHER" id="PTHR35526:SF3">
    <property type="entry name" value="ANTI-SIGMA-F FACTOR RSBW"/>
    <property type="match status" value="1"/>
</dbReference>
<organism evidence="4 5">
    <name type="scientific">Thermostaphylospora chromogena</name>
    <dbReference type="NCBI Taxonomy" id="35622"/>
    <lineage>
        <taxon>Bacteria</taxon>
        <taxon>Bacillati</taxon>
        <taxon>Actinomycetota</taxon>
        <taxon>Actinomycetes</taxon>
        <taxon>Streptosporangiales</taxon>
        <taxon>Thermomonosporaceae</taxon>
        <taxon>Thermostaphylospora</taxon>
    </lineage>
</organism>
<dbReference type="AlphaFoldDB" id="A0A1H1GI71"/>
<dbReference type="Proteomes" id="UP000217103">
    <property type="component" value="Unassembled WGS sequence"/>
</dbReference>
<dbReference type="InterPro" id="IPR050267">
    <property type="entry name" value="Anti-sigma-factor_SerPK"/>
</dbReference>
<dbReference type="Gene3D" id="3.30.565.10">
    <property type="entry name" value="Histidine kinase-like ATPase, C-terminal domain"/>
    <property type="match status" value="1"/>
</dbReference>
<keyword evidence="1" id="KW-0723">Serine/threonine-protein kinase</keyword>
<keyword evidence="5" id="KW-1185">Reference proteome</keyword>
<evidence type="ECO:0000313" key="4">
    <source>
        <dbReference type="EMBL" id="SDR12845.1"/>
    </source>
</evidence>
<dbReference type="STRING" id="35622.SAMN04489764_3606"/>
<evidence type="ECO:0000259" key="3">
    <source>
        <dbReference type="Pfam" id="PF13581"/>
    </source>
</evidence>
<gene>
    <name evidence="4" type="ORF">SAMN04489764_3606</name>
</gene>
<evidence type="ECO:0000256" key="1">
    <source>
        <dbReference type="ARBA" id="ARBA00022527"/>
    </source>
</evidence>
<dbReference type="CDD" id="cd16936">
    <property type="entry name" value="HATPase_RsbW-like"/>
    <property type="match status" value="1"/>
</dbReference>
<evidence type="ECO:0000256" key="2">
    <source>
        <dbReference type="SAM" id="MobiDB-lite"/>
    </source>
</evidence>
<name>A0A1H1GI71_9ACTN</name>
<dbReference type="PANTHER" id="PTHR35526">
    <property type="entry name" value="ANTI-SIGMA-F FACTOR RSBW-RELATED"/>
    <property type="match status" value="1"/>
</dbReference>
<reference evidence="4 5" key="1">
    <citation type="submission" date="2016-10" db="EMBL/GenBank/DDBJ databases">
        <authorList>
            <person name="de Groot N.N."/>
        </authorList>
    </citation>
    <scope>NUCLEOTIDE SEQUENCE [LARGE SCALE GENOMIC DNA]</scope>
    <source>
        <strain evidence="4 5">DSM 43794</strain>
    </source>
</reference>
<dbReference type="Pfam" id="PF13581">
    <property type="entry name" value="HATPase_c_2"/>
    <property type="match status" value="1"/>
</dbReference>
<sequence length="161" mass="17504">MAESTSQEGARADREANETPDPPVRSPDGDERPGHEPAIAEYTFGMPNLPEIRDIAAACARHHGADEEFVSDFLIAVNEVATNAVTHGAERARMRLWKQGGHLYVSVYDEGVWQPEQPPGRTPPPPHATCGMGLWVARLLSTHISFDTGDDGTTVTMGFKV</sequence>
<evidence type="ECO:0000313" key="5">
    <source>
        <dbReference type="Proteomes" id="UP000217103"/>
    </source>
</evidence>
<accession>A0A1H1GI71</accession>
<proteinExistence type="predicted"/>
<keyword evidence="4" id="KW-0808">Transferase</keyword>
<protein>
    <submittedName>
        <fullName evidence="4">Histidine kinase-like ATPase domain-containing protein</fullName>
    </submittedName>
</protein>
<dbReference type="InterPro" id="IPR036890">
    <property type="entry name" value="HATPase_C_sf"/>
</dbReference>
<dbReference type="SUPFAM" id="SSF55874">
    <property type="entry name" value="ATPase domain of HSP90 chaperone/DNA topoisomerase II/histidine kinase"/>
    <property type="match status" value="1"/>
</dbReference>
<dbReference type="EMBL" id="FNKK01000002">
    <property type="protein sequence ID" value="SDR12845.1"/>
    <property type="molecule type" value="Genomic_DNA"/>
</dbReference>
<dbReference type="OrthoDB" id="3748385at2"/>